<gene>
    <name evidence="3" type="ORF">AVDCRST_MAG56-5227</name>
</gene>
<dbReference type="PANTHER" id="PTHR14140">
    <property type="entry name" value="E3 UBIQUITIN-PROTEIN LIGASE UHRF-RELATED"/>
    <property type="match status" value="1"/>
</dbReference>
<dbReference type="Pfam" id="PF02182">
    <property type="entry name" value="SAD_SRA"/>
    <property type="match status" value="1"/>
</dbReference>
<evidence type="ECO:0000313" key="3">
    <source>
        <dbReference type="EMBL" id="CAA9298630.1"/>
    </source>
</evidence>
<dbReference type="InterPro" id="IPR015947">
    <property type="entry name" value="PUA-like_sf"/>
</dbReference>
<organism evidence="3">
    <name type="scientific">uncultured Cytophagales bacterium</name>
    <dbReference type="NCBI Taxonomy" id="158755"/>
    <lineage>
        <taxon>Bacteria</taxon>
        <taxon>Pseudomonadati</taxon>
        <taxon>Bacteroidota</taxon>
        <taxon>Sphingobacteriia</taxon>
        <taxon>Sphingobacteriales</taxon>
        <taxon>environmental samples</taxon>
    </lineage>
</organism>
<dbReference type="InterPro" id="IPR045134">
    <property type="entry name" value="UHRF1/2-like"/>
</dbReference>
<dbReference type="InterPro" id="IPR036987">
    <property type="entry name" value="SRA-YDG_sf"/>
</dbReference>
<dbReference type="GO" id="GO:0016567">
    <property type="term" value="P:protein ubiquitination"/>
    <property type="evidence" value="ECO:0007669"/>
    <property type="project" value="TreeGrafter"/>
</dbReference>
<dbReference type="AlphaFoldDB" id="A0A6J4K8W6"/>
<dbReference type="SUPFAM" id="SSF88697">
    <property type="entry name" value="PUA domain-like"/>
    <property type="match status" value="1"/>
</dbReference>
<feature type="region of interest" description="Disordered" evidence="1">
    <location>
        <begin position="26"/>
        <end position="54"/>
    </location>
</feature>
<proteinExistence type="predicted"/>
<name>A0A6J4K8W6_9SPHI</name>
<dbReference type="PANTHER" id="PTHR14140:SF27">
    <property type="entry name" value="OS04G0289800 PROTEIN"/>
    <property type="match status" value="1"/>
</dbReference>
<dbReference type="GO" id="GO:0061630">
    <property type="term" value="F:ubiquitin protein ligase activity"/>
    <property type="evidence" value="ECO:0007669"/>
    <property type="project" value="TreeGrafter"/>
</dbReference>
<dbReference type="Gene3D" id="2.30.280.10">
    <property type="entry name" value="SRA-YDG"/>
    <property type="match status" value="1"/>
</dbReference>
<dbReference type="InterPro" id="IPR003105">
    <property type="entry name" value="SRA_YDG"/>
</dbReference>
<dbReference type="PROSITE" id="PS51015">
    <property type="entry name" value="YDG"/>
    <property type="match status" value="1"/>
</dbReference>
<evidence type="ECO:0000256" key="1">
    <source>
        <dbReference type="SAM" id="MobiDB-lite"/>
    </source>
</evidence>
<sequence length="154" mass="17263">MKRIFGHVPGYREGYEFSSRQDLSASGVHAPRQAGISGSQREGADSIVLSGKYEDDEDHGDLLIYTGHGGRDPESGRQVTDQELVRNNLALALSCQRGLPVRVIRGGDPRNPHAPAEGYRYEGLFRVEDYWRETGKSGYTVWRFRLRKAGPDQE</sequence>
<dbReference type="SMART" id="SM00466">
    <property type="entry name" value="SRA"/>
    <property type="match status" value="1"/>
</dbReference>
<feature type="domain" description="YDG" evidence="2">
    <location>
        <begin position="6"/>
        <end position="148"/>
    </location>
</feature>
<dbReference type="GO" id="GO:0044027">
    <property type="term" value="P:negative regulation of gene expression via chromosomal CpG island methylation"/>
    <property type="evidence" value="ECO:0007669"/>
    <property type="project" value="TreeGrafter"/>
</dbReference>
<reference evidence="3" key="1">
    <citation type="submission" date="2020-02" db="EMBL/GenBank/DDBJ databases">
        <authorList>
            <person name="Meier V. D."/>
        </authorList>
    </citation>
    <scope>NUCLEOTIDE SEQUENCE</scope>
    <source>
        <strain evidence="3">AVDCRST_MAG56</strain>
    </source>
</reference>
<protein>
    <recommendedName>
        <fullName evidence="2">YDG domain-containing protein</fullName>
    </recommendedName>
</protein>
<accession>A0A6J4K8W6</accession>
<dbReference type="EMBL" id="CADCTQ010000433">
    <property type="protein sequence ID" value="CAA9298630.1"/>
    <property type="molecule type" value="Genomic_DNA"/>
</dbReference>
<evidence type="ECO:0000259" key="2">
    <source>
        <dbReference type="PROSITE" id="PS51015"/>
    </source>
</evidence>